<dbReference type="PROSITE" id="PS00122">
    <property type="entry name" value="CARBOXYLESTERASE_B_1"/>
    <property type="match status" value="1"/>
</dbReference>
<accession>A0AAW0DWZ3</accession>
<comment type="similarity">
    <text evidence="1 3">Belongs to the type-B carboxylesterase/lipase family.</text>
</comment>
<evidence type="ECO:0000313" key="5">
    <source>
        <dbReference type="EMBL" id="KAK7055870.1"/>
    </source>
</evidence>
<evidence type="ECO:0000256" key="1">
    <source>
        <dbReference type="ARBA" id="ARBA00005964"/>
    </source>
</evidence>
<dbReference type="InterPro" id="IPR050309">
    <property type="entry name" value="Type-B_Carboxylest/Lipase"/>
</dbReference>
<keyword evidence="6" id="KW-1185">Reference proteome</keyword>
<feature type="domain" description="Carboxylesterase type B" evidence="4">
    <location>
        <begin position="24"/>
        <end position="505"/>
    </location>
</feature>
<evidence type="ECO:0000259" key="4">
    <source>
        <dbReference type="Pfam" id="PF00135"/>
    </source>
</evidence>
<dbReference type="Gene3D" id="3.40.50.1820">
    <property type="entry name" value="alpha/beta hydrolase"/>
    <property type="match status" value="1"/>
</dbReference>
<dbReference type="InterPro" id="IPR002018">
    <property type="entry name" value="CarbesteraseB"/>
</dbReference>
<dbReference type="EMBL" id="JAWWNJ010000005">
    <property type="protein sequence ID" value="KAK7055870.1"/>
    <property type="molecule type" value="Genomic_DNA"/>
</dbReference>
<dbReference type="Proteomes" id="UP001362999">
    <property type="component" value="Unassembled WGS sequence"/>
</dbReference>
<dbReference type="Pfam" id="PF00135">
    <property type="entry name" value="COesterase"/>
    <property type="match status" value="1"/>
</dbReference>
<feature type="signal peptide" evidence="3">
    <location>
        <begin position="1"/>
        <end position="22"/>
    </location>
</feature>
<dbReference type="PANTHER" id="PTHR11559">
    <property type="entry name" value="CARBOXYLESTERASE"/>
    <property type="match status" value="1"/>
</dbReference>
<dbReference type="InterPro" id="IPR019826">
    <property type="entry name" value="Carboxylesterase_B_AS"/>
</dbReference>
<feature type="chain" id="PRO_5043086497" description="Carboxylic ester hydrolase" evidence="3">
    <location>
        <begin position="23"/>
        <end position="537"/>
    </location>
</feature>
<evidence type="ECO:0000313" key="6">
    <source>
        <dbReference type="Proteomes" id="UP001362999"/>
    </source>
</evidence>
<keyword evidence="2 3" id="KW-0378">Hydrolase</keyword>
<organism evidence="5 6">
    <name type="scientific">Favolaschia claudopus</name>
    <dbReference type="NCBI Taxonomy" id="2862362"/>
    <lineage>
        <taxon>Eukaryota</taxon>
        <taxon>Fungi</taxon>
        <taxon>Dikarya</taxon>
        <taxon>Basidiomycota</taxon>
        <taxon>Agaricomycotina</taxon>
        <taxon>Agaricomycetes</taxon>
        <taxon>Agaricomycetidae</taxon>
        <taxon>Agaricales</taxon>
        <taxon>Marasmiineae</taxon>
        <taxon>Mycenaceae</taxon>
        <taxon>Favolaschia</taxon>
    </lineage>
</organism>
<dbReference type="AlphaFoldDB" id="A0AAW0DWZ3"/>
<dbReference type="GO" id="GO:0016787">
    <property type="term" value="F:hydrolase activity"/>
    <property type="evidence" value="ECO:0007669"/>
    <property type="project" value="UniProtKB-KW"/>
</dbReference>
<proteinExistence type="inferred from homology"/>
<keyword evidence="3" id="KW-0732">Signal</keyword>
<dbReference type="InterPro" id="IPR029058">
    <property type="entry name" value="AB_hydrolase_fold"/>
</dbReference>
<name>A0AAW0DWZ3_9AGAR</name>
<dbReference type="SUPFAM" id="SSF53474">
    <property type="entry name" value="alpha/beta-Hydrolases"/>
    <property type="match status" value="1"/>
</dbReference>
<evidence type="ECO:0000256" key="2">
    <source>
        <dbReference type="ARBA" id="ARBA00022801"/>
    </source>
</evidence>
<sequence length="537" mass="58158">MFLRRTIDALLFCVFALPFVSASPIIDLGYARYQGTVDASANTTTFLGIRYAAAPVGNLRFRAPRPPAHTTGVQLANAQPDQCYQAGNGLSATNPYKPRDVVVGTSEDCLFLSVSYPSDAKGHPTRQLPVIVWIHGGGYVGGSSSMYRGTDIIAQSNRGVVVVTIQYRLGVFGFLAGAKVKENGSLNAGLLDQDFALRWVNQHIGKFGGDASKVTIWGESAGAGSVLQQIVANGGNTKPQLFRAAITSSTFLPSQYNFNDRIPELIYSEFVAQTNCSGAADSLACLRQADVDVLETANTNINSAAFYGTFALVPVVDGEFIRQRPTLSLAQGKVNGKMLLSVTNSNEGPEFVDQEAAASANATQYVLDLFPNLKAAQADEVYALYKGLGEPTSQLNAIMGDSIFVCPTYYLLRAFAGRSFKGEMAILPALHGQDVLDYFPSAFIDFPEIAGAFPFYNNTAFIDAFSQSFTSFAISLDPNVRVTQTITPRWNKWSAGHTEMRFNKTESDVPDIRSLKTDDALLERCRFWESVGSLTGQ</sequence>
<protein>
    <recommendedName>
        <fullName evidence="3">Carboxylic ester hydrolase</fullName>
        <ecNumber evidence="3">3.1.1.-</ecNumber>
    </recommendedName>
</protein>
<gene>
    <name evidence="5" type="ORF">R3P38DRAFT_2600911</name>
</gene>
<dbReference type="EC" id="3.1.1.-" evidence="3"/>
<reference evidence="5 6" key="1">
    <citation type="journal article" date="2024" name="J Genomics">
        <title>Draft genome sequencing and assembly of Favolaschia claudopus CIRM-BRFM 2984 isolated from oak limbs.</title>
        <authorList>
            <person name="Navarro D."/>
            <person name="Drula E."/>
            <person name="Chaduli D."/>
            <person name="Cazenave R."/>
            <person name="Ahrendt S."/>
            <person name="Wang J."/>
            <person name="Lipzen A."/>
            <person name="Daum C."/>
            <person name="Barry K."/>
            <person name="Grigoriev I.V."/>
            <person name="Favel A."/>
            <person name="Rosso M.N."/>
            <person name="Martin F."/>
        </authorList>
    </citation>
    <scope>NUCLEOTIDE SEQUENCE [LARGE SCALE GENOMIC DNA]</scope>
    <source>
        <strain evidence="5 6">CIRM-BRFM 2984</strain>
    </source>
</reference>
<evidence type="ECO:0000256" key="3">
    <source>
        <dbReference type="RuleBase" id="RU361235"/>
    </source>
</evidence>
<comment type="caution">
    <text evidence="5">The sequence shown here is derived from an EMBL/GenBank/DDBJ whole genome shotgun (WGS) entry which is preliminary data.</text>
</comment>